<dbReference type="OrthoDB" id="9811543at2"/>
<dbReference type="RefSeq" id="WP_147211589.1">
    <property type="nucleotide sequence ID" value="NZ_BJYM01000015.1"/>
</dbReference>
<feature type="zinc finger region" description="dksA C4-type" evidence="1">
    <location>
        <begin position="88"/>
        <end position="112"/>
    </location>
</feature>
<keyword evidence="4" id="KW-1185">Reference proteome</keyword>
<dbReference type="EMBL" id="BJYM01000015">
    <property type="protein sequence ID" value="GEN88676.1"/>
    <property type="molecule type" value="Genomic_DNA"/>
</dbReference>
<evidence type="ECO:0000313" key="4">
    <source>
        <dbReference type="Proteomes" id="UP000321558"/>
    </source>
</evidence>
<dbReference type="AlphaFoldDB" id="A0A511ZMJ7"/>
<dbReference type="PANTHER" id="PTHR33823:SF4">
    <property type="entry name" value="GENERAL STRESS PROTEIN 16O"/>
    <property type="match status" value="1"/>
</dbReference>
<proteinExistence type="predicted"/>
<dbReference type="STRING" id="582851.GCA_900162665_01454"/>
<feature type="compositionally biased region" description="Basic and acidic residues" evidence="2">
    <location>
        <begin position="55"/>
        <end position="64"/>
    </location>
</feature>
<dbReference type="Gene3D" id="1.20.120.910">
    <property type="entry name" value="DksA, coiled-coil domain"/>
    <property type="match status" value="1"/>
</dbReference>
<accession>A0A511ZMJ7</accession>
<dbReference type="Proteomes" id="UP000321558">
    <property type="component" value="Unassembled WGS sequence"/>
</dbReference>
<dbReference type="PROSITE" id="PS51128">
    <property type="entry name" value="ZF_DKSA_2"/>
    <property type="match status" value="1"/>
</dbReference>
<evidence type="ECO:0000313" key="3">
    <source>
        <dbReference type="EMBL" id="GEN88676.1"/>
    </source>
</evidence>
<protein>
    <submittedName>
        <fullName evidence="3">Uncharacterized protein</fullName>
    </submittedName>
</protein>
<dbReference type="PANTHER" id="PTHR33823">
    <property type="entry name" value="RNA POLYMERASE-BINDING TRANSCRIPTION FACTOR DKSA-RELATED"/>
    <property type="match status" value="1"/>
</dbReference>
<dbReference type="InterPro" id="IPR037187">
    <property type="entry name" value="DnaK_N"/>
</dbReference>
<sequence length="117" mass="13459">MQAEHLTKEDIALFKRKLLEMKEEAEDYTEQGNKQEDELASVNNHPADLGTEQFEQQRDAGIDQMRREELKNIEDALQRIEDGTYGISEQSGKPIPKERLEVMPTARILVEEASETN</sequence>
<evidence type="ECO:0000256" key="2">
    <source>
        <dbReference type="SAM" id="MobiDB-lite"/>
    </source>
</evidence>
<evidence type="ECO:0000256" key="1">
    <source>
        <dbReference type="PROSITE-ProRule" id="PRU00510"/>
    </source>
</evidence>
<reference evidence="3 4" key="1">
    <citation type="submission" date="2019-07" db="EMBL/GenBank/DDBJ databases">
        <title>Whole genome shotgun sequence of Oceanobacillus sojae NBRC 105379.</title>
        <authorList>
            <person name="Hosoyama A."/>
            <person name="Uohara A."/>
            <person name="Ohji S."/>
            <person name="Ichikawa N."/>
        </authorList>
    </citation>
    <scope>NUCLEOTIDE SEQUENCE [LARGE SCALE GENOMIC DNA]</scope>
    <source>
        <strain evidence="3 4">NBRC 105379</strain>
    </source>
</reference>
<dbReference type="SUPFAM" id="SSF109635">
    <property type="entry name" value="DnaK suppressor protein DksA, alpha-hairpin domain"/>
    <property type="match status" value="1"/>
</dbReference>
<comment type="caution">
    <text evidence="3">The sequence shown here is derived from an EMBL/GenBank/DDBJ whole genome shotgun (WGS) entry which is preliminary data.</text>
</comment>
<feature type="region of interest" description="Disordered" evidence="2">
    <location>
        <begin position="24"/>
        <end position="64"/>
    </location>
</feature>
<gene>
    <name evidence="3" type="ORF">OSO01_34150</name>
</gene>
<organism evidence="3 4">
    <name type="scientific">Oceanobacillus sojae</name>
    <dbReference type="NCBI Taxonomy" id="582851"/>
    <lineage>
        <taxon>Bacteria</taxon>
        <taxon>Bacillati</taxon>
        <taxon>Bacillota</taxon>
        <taxon>Bacilli</taxon>
        <taxon>Bacillales</taxon>
        <taxon>Bacillaceae</taxon>
        <taxon>Oceanobacillus</taxon>
    </lineage>
</organism>
<name>A0A511ZMJ7_9BACI</name>